<proteinExistence type="predicted"/>
<gene>
    <name evidence="3" type="ORF">AWH56_013075</name>
    <name evidence="2" type="ORF">AWH56_17635</name>
</gene>
<organism evidence="2 4">
    <name type="scientific">Anaerobacillus isosaccharinicus</name>
    <dbReference type="NCBI Taxonomy" id="1532552"/>
    <lineage>
        <taxon>Bacteria</taxon>
        <taxon>Bacillati</taxon>
        <taxon>Bacillota</taxon>
        <taxon>Bacilli</taxon>
        <taxon>Bacillales</taxon>
        <taxon>Bacillaceae</taxon>
        <taxon>Anaerobacillus</taxon>
    </lineage>
</organism>
<reference evidence="3" key="4">
    <citation type="submission" date="2020-10" db="EMBL/GenBank/DDBJ databases">
        <authorList>
            <person name="Bassil N.M."/>
            <person name="Lloyd J.R."/>
        </authorList>
    </citation>
    <scope>NUCLEOTIDE SEQUENCE</scope>
    <source>
        <strain evidence="3">NB2006</strain>
    </source>
</reference>
<dbReference type="OrthoDB" id="2991597at2"/>
<keyword evidence="4" id="KW-1185">Reference proteome</keyword>
<keyword evidence="1" id="KW-0812">Transmembrane</keyword>
<reference evidence="3 4" key="3">
    <citation type="journal article" date="2019" name="Int. J. Syst. Evol. Microbiol.">
        <title>Anaerobacillus isosaccharinicus sp. nov., an alkaliphilic bacterium which degrades isosaccharinic acid.</title>
        <authorList>
            <person name="Bassil N.M."/>
            <person name="Lloyd J.R."/>
        </authorList>
    </citation>
    <scope>NUCLEOTIDE SEQUENCE [LARGE SCALE GENOMIC DNA]</scope>
    <source>
        <strain evidence="3 4">NB2006</strain>
    </source>
</reference>
<evidence type="ECO:0000313" key="3">
    <source>
        <dbReference type="EMBL" id="QOY38375.1"/>
    </source>
</evidence>
<dbReference type="KEGG" id="aia:AWH56_013075"/>
<dbReference type="Proteomes" id="UP000180175">
    <property type="component" value="Chromosome"/>
</dbReference>
<dbReference type="EMBL" id="CP063356">
    <property type="protein sequence ID" value="QOY38375.1"/>
    <property type="molecule type" value="Genomic_DNA"/>
</dbReference>
<evidence type="ECO:0000313" key="2">
    <source>
        <dbReference type="EMBL" id="OIJ09549.1"/>
    </source>
</evidence>
<reference evidence="3 4" key="2">
    <citation type="journal article" date="2017" name="Genome Announc.">
        <title>Draft Genome Sequences of Four Alkaliphilic Bacteria Belonging to the Anaerobacillus Genus.</title>
        <authorList>
            <person name="Bassil N.M."/>
            <person name="Lloyd J.R."/>
        </authorList>
    </citation>
    <scope>NUCLEOTIDE SEQUENCE [LARGE SCALE GENOMIC DNA]</scope>
    <source>
        <strain evidence="3 4">NB2006</strain>
    </source>
</reference>
<keyword evidence="1" id="KW-0472">Membrane</keyword>
<evidence type="ECO:0000256" key="1">
    <source>
        <dbReference type="SAM" id="Phobius"/>
    </source>
</evidence>
<protein>
    <submittedName>
        <fullName evidence="2">Uncharacterized protein</fullName>
    </submittedName>
</protein>
<keyword evidence="1" id="KW-1133">Transmembrane helix</keyword>
<sequence>MSYYHLCCQHKGKVVHIYEKSGKVHYGKIVEVDREYVWIDRSVAGSPRGFGYGGYGYGGYGYGGYGHGAYGHGAFGHRRNPFLAPVALAAVGGLALGAAFFW</sequence>
<dbReference type="RefSeq" id="WP_071318289.1">
    <property type="nucleotide sequence ID" value="NZ_CP063356.2"/>
</dbReference>
<dbReference type="AlphaFoldDB" id="A0A1S2LAN8"/>
<name>A0A1S2LAN8_9BACI</name>
<feature type="transmembrane region" description="Helical" evidence="1">
    <location>
        <begin position="82"/>
        <end position="101"/>
    </location>
</feature>
<accession>A0A1S2LAN8</accession>
<evidence type="ECO:0000313" key="4">
    <source>
        <dbReference type="Proteomes" id="UP000180175"/>
    </source>
</evidence>
<dbReference type="EMBL" id="LQXD01000152">
    <property type="protein sequence ID" value="OIJ09549.1"/>
    <property type="molecule type" value="Genomic_DNA"/>
</dbReference>
<reference evidence="2 4" key="1">
    <citation type="submission" date="2016-10" db="EMBL/GenBank/DDBJ databases">
        <title>Draft genome sequences of four alkaliphilic bacteria belonging to the Anaerobacillus genus.</title>
        <authorList>
            <person name="Bassil N.M."/>
            <person name="Lloyd J.R."/>
        </authorList>
    </citation>
    <scope>NUCLEOTIDE SEQUENCE [LARGE SCALE GENOMIC DNA]</scope>
    <source>
        <strain evidence="2 4">NB2006</strain>
    </source>
</reference>